<proteinExistence type="predicted"/>
<dbReference type="PATRIC" id="fig|1263870.3.peg.2026"/>
<sequence>MAFEESKRSLNGIGDGSGMPRRRRRLIWRRRKPENKGLSIGIASQYVR</sequence>
<gene>
    <name evidence="2" type="ORF">RSSM_01894</name>
</gene>
<organism evidence="2 3">
    <name type="scientific">Rhodopirellula sallentina SM41</name>
    <dbReference type="NCBI Taxonomy" id="1263870"/>
    <lineage>
        <taxon>Bacteria</taxon>
        <taxon>Pseudomonadati</taxon>
        <taxon>Planctomycetota</taxon>
        <taxon>Planctomycetia</taxon>
        <taxon>Pirellulales</taxon>
        <taxon>Pirellulaceae</taxon>
        <taxon>Rhodopirellula</taxon>
    </lineage>
</organism>
<dbReference type="EMBL" id="ANOH01000135">
    <property type="protein sequence ID" value="EMI56635.1"/>
    <property type="molecule type" value="Genomic_DNA"/>
</dbReference>
<accession>M5U5B6</accession>
<evidence type="ECO:0000313" key="2">
    <source>
        <dbReference type="EMBL" id="EMI56635.1"/>
    </source>
</evidence>
<dbReference type="AlphaFoldDB" id="M5U5B6"/>
<keyword evidence="3" id="KW-1185">Reference proteome</keyword>
<protein>
    <submittedName>
        <fullName evidence="2">Uncharacterized protein</fullName>
    </submittedName>
</protein>
<dbReference type="Proteomes" id="UP000011885">
    <property type="component" value="Unassembled WGS sequence"/>
</dbReference>
<comment type="caution">
    <text evidence="2">The sequence shown here is derived from an EMBL/GenBank/DDBJ whole genome shotgun (WGS) entry which is preliminary data.</text>
</comment>
<reference evidence="2 3" key="1">
    <citation type="journal article" date="2013" name="Mar. Genomics">
        <title>Expression of sulfatases in Rhodopirellula baltica and the diversity of sulfatases in the genus Rhodopirellula.</title>
        <authorList>
            <person name="Wegner C.E."/>
            <person name="Richter-Heitmann T."/>
            <person name="Klindworth A."/>
            <person name="Klockow C."/>
            <person name="Richter M."/>
            <person name="Achstetter T."/>
            <person name="Glockner F.O."/>
            <person name="Harder J."/>
        </authorList>
    </citation>
    <scope>NUCLEOTIDE SEQUENCE [LARGE SCALE GENOMIC DNA]</scope>
    <source>
        <strain evidence="2 3">SM41</strain>
    </source>
</reference>
<evidence type="ECO:0000256" key="1">
    <source>
        <dbReference type="SAM" id="MobiDB-lite"/>
    </source>
</evidence>
<name>M5U5B6_9BACT</name>
<evidence type="ECO:0000313" key="3">
    <source>
        <dbReference type="Proteomes" id="UP000011885"/>
    </source>
</evidence>
<feature type="region of interest" description="Disordered" evidence="1">
    <location>
        <begin position="1"/>
        <end position="25"/>
    </location>
</feature>